<dbReference type="Pfam" id="PF07690">
    <property type="entry name" value="MFS_1"/>
    <property type="match status" value="1"/>
</dbReference>
<dbReference type="GO" id="GO:0005886">
    <property type="term" value="C:plasma membrane"/>
    <property type="evidence" value="ECO:0007669"/>
    <property type="project" value="TreeGrafter"/>
</dbReference>
<feature type="transmembrane region" description="Helical" evidence="6">
    <location>
        <begin position="375"/>
        <end position="396"/>
    </location>
</feature>
<dbReference type="InterPro" id="IPR020846">
    <property type="entry name" value="MFS_dom"/>
</dbReference>
<evidence type="ECO:0000256" key="1">
    <source>
        <dbReference type="ARBA" id="ARBA00004141"/>
    </source>
</evidence>
<feature type="transmembrane region" description="Helical" evidence="6">
    <location>
        <begin position="203"/>
        <end position="224"/>
    </location>
</feature>
<dbReference type="InterPro" id="IPR011701">
    <property type="entry name" value="MFS"/>
</dbReference>
<organism evidence="8 9">
    <name type="scientific">Psilocybe cyanescens</name>
    <dbReference type="NCBI Taxonomy" id="93625"/>
    <lineage>
        <taxon>Eukaryota</taxon>
        <taxon>Fungi</taxon>
        <taxon>Dikarya</taxon>
        <taxon>Basidiomycota</taxon>
        <taxon>Agaricomycotina</taxon>
        <taxon>Agaricomycetes</taxon>
        <taxon>Agaricomycetidae</taxon>
        <taxon>Agaricales</taxon>
        <taxon>Agaricineae</taxon>
        <taxon>Strophariaceae</taxon>
        <taxon>Psilocybe</taxon>
    </lineage>
</organism>
<evidence type="ECO:0000256" key="4">
    <source>
        <dbReference type="ARBA" id="ARBA00023136"/>
    </source>
</evidence>
<name>A0A409X7A8_PSICY</name>
<feature type="transmembrane region" description="Helical" evidence="6">
    <location>
        <begin position="417"/>
        <end position="436"/>
    </location>
</feature>
<sequence>MNDTNDKEASTTVVGVPNSFKDGYSASMIQENEASSEKGAEVTPEATIVDSKAQEDEEWESDPDNARNWPLYRKWVTTAIVSFYTFIPPLASSMMAPGLPEIAERFHVTNPTLLALTLTIFLLSFALGPLFLAPLSEMYGRTEILHIGNLLSLAFNLGCAFSPNLATLLAFRFLTGFSGSAAIAVGGGSVSDLFAPRDRASAMAFYNLGPILGPAVGPVAGGFITQNIGVKWVFIVIAIVCGAGSVVSIPFLRETYGPVIRARKARREGDIEKVARVHPMLAQAQGNMLDLLWINLTRPLELLFRSFICFILSLFMSLTNSNFGGVHLWQASVLLDCNTIQIVLFFEILGIYYLMFSTFPDLFNGTYGFRPGVGGLAYLGMGVGFVTAMIFAARVADWIYKTLSDRNGGNGKPEMRMPAMIVGSISIPIGLLWYGWSAQARVHWIVPIIGTTFFGFGTPFLPITLYLVDAFTYAASALAAASVLRSMFGFAFPLFGKQMFDALGEGGGNSLLAGVAIVLGIPFPIWIYYKGEDIRAKSPLSNGSM</sequence>
<dbReference type="Gene3D" id="1.20.1250.20">
    <property type="entry name" value="MFS general substrate transporter like domains"/>
    <property type="match status" value="1"/>
</dbReference>
<feature type="transmembrane region" description="Helical" evidence="6">
    <location>
        <begin position="511"/>
        <end position="529"/>
    </location>
</feature>
<keyword evidence="9" id="KW-1185">Reference proteome</keyword>
<keyword evidence="4 6" id="KW-0472">Membrane</keyword>
<keyword evidence="3 6" id="KW-1133">Transmembrane helix</keyword>
<evidence type="ECO:0000256" key="2">
    <source>
        <dbReference type="ARBA" id="ARBA00022692"/>
    </source>
</evidence>
<dbReference type="STRING" id="93625.A0A409X7A8"/>
<dbReference type="InParanoid" id="A0A409X7A8"/>
<dbReference type="PANTHER" id="PTHR23502">
    <property type="entry name" value="MAJOR FACILITATOR SUPERFAMILY"/>
    <property type="match status" value="1"/>
</dbReference>
<feature type="transmembrane region" description="Helical" evidence="6">
    <location>
        <begin position="230"/>
        <end position="253"/>
    </location>
</feature>
<dbReference type="EMBL" id="NHYD01002450">
    <property type="protein sequence ID" value="PPQ86646.1"/>
    <property type="molecule type" value="Genomic_DNA"/>
</dbReference>
<dbReference type="FunFam" id="1.20.1250.20:FF:000011">
    <property type="entry name" value="MFS multidrug transporter, putative"/>
    <property type="match status" value="1"/>
</dbReference>
<feature type="transmembrane region" description="Helical" evidence="6">
    <location>
        <begin position="144"/>
        <end position="163"/>
    </location>
</feature>
<evidence type="ECO:0000313" key="9">
    <source>
        <dbReference type="Proteomes" id="UP000283269"/>
    </source>
</evidence>
<feature type="transmembrane region" description="Helical" evidence="6">
    <location>
        <begin position="112"/>
        <end position="132"/>
    </location>
</feature>
<proteinExistence type="predicted"/>
<evidence type="ECO:0000259" key="7">
    <source>
        <dbReference type="PROSITE" id="PS50850"/>
    </source>
</evidence>
<dbReference type="OrthoDB" id="6770063at2759"/>
<dbReference type="PANTHER" id="PTHR23502:SF60">
    <property type="entry name" value="MAJOR FACILITATOR SUPERFAMILY (MFS) PROFILE DOMAIN-CONTAINING PROTEIN-RELATED"/>
    <property type="match status" value="1"/>
</dbReference>
<dbReference type="CDD" id="cd17323">
    <property type="entry name" value="MFS_Tpo1_MDR_like"/>
    <property type="match status" value="1"/>
</dbReference>
<feature type="transmembrane region" description="Helical" evidence="6">
    <location>
        <begin position="333"/>
        <end position="355"/>
    </location>
</feature>
<dbReference type="GO" id="GO:0022857">
    <property type="term" value="F:transmembrane transporter activity"/>
    <property type="evidence" value="ECO:0007669"/>
    <property type="project" value="InterPro"/>
</dbReference>
<keyword evidence="2 6" id="KW-0812">Transmembrane</keyword>
<protein>
    <recommendedName>
        <fullName evidence="7">Major facilitator superfamily (MFS) profile domain-containing protein</fullName>
    </recommendedName>
</protein>
<comment type="caution">
    <text evidence="8">The sequence shown here is derived from an EMBL/GenBank/DDBJ whole genome shotgun (WGS) entry which is preliminary data.</text>
</comment>
<dbReference type="Proteomes" id="UP000283269">
    <property type="component" value="Unassembled WGS sequence"/>
</dbReference>
<comment type="subcellular location">
    <subcellularLocation>
        <location evidence="1">Membrane</location>
        <topology evidence="1">Multi-pass membrane protein</topology>
    </subcellularLocation>
</comment>
<evidence type="ECO:0000256" key="3">
    <source>
        <dbReference type="ARBA" id="ARBA00022989"/>
    </source>
</evidence>
<evidence type="ECO:0000256" key="6">
    <source>
        <dbReference type="SAM" id="Phobius"/>
    </source>
</evidence>
<gene>
    <name evidence="8" type="ORF">CVT25_006830</name>
</gene>
<feature type="transmembrane region" description="Helical" evidence="6">
    <location>
        <begin position="302"/>
        <end position="321"/>
    </location>
</feature>
<feature type="transmembrane region" description="Helical" evidence="6">
    <location>
        <begin position="442"/>
        <end position="463"/>
    </location>
</feature>
<dbReference type="SUPFAM" id="SSF103473">
    <property type="entry name" value="MFS general substrate transporter"/>
    <property type="match status" value="1"/>
</dbReference>
<feature type="domain" description="Major facilitator superfamily (MFS) profile" evidence="7">
    <location>
        <begin position="77"/>
        <end position="532"/>
    </location>
</feature>
<reference evidence="8 9" key="1">
    <citation type="journal article" date="2018" name="Evol. Lett.">
        <title>Horizontal gene cluster transfer increased hallucinogenic mushroom diversity.</title>
        <authorList>
            <person name="Reynolds H.T."/>
            <person name="Vijayakumar V."/>
            <person name="Gluck-Thaler E."/>
            <person name="Korotkin H.B."/>
            <person name="Matheny P.B."/>
            <person name="Slot J.C."/>
        </authorList>
    </citation>
    <scope>NUCLEOTIDE SEQUENCE [LARGE SCALE GENOMIC DNA]</scope>
    <source>
        <strain evidence="8 9">2631</strain>
    </source>
</reference>
<dbReference type="PROSITE" id="PS50850">
    <property type="entry name" value="MFS"/>
    <property type="match status" value="1"/>
</dbReference>
<evidence type="ECO:0000313" key="8">
    <source>
        <dbReference type="EMBL" id="PPQ86646.1"/>
    </source>
</evidence>
<dbReference type="InterPro" id="IPR036259">
    <property type="entry name" value="MFS_trans_sf"/>
</dbReference>
<feature type="transmembrane region" description="Helical" evidence="6">
    <location>
        <begin position="470"/>
        <end position="491"/>
    </location>
</feature>
<feature type="region of interest" description="Disordered" evidence="5">
    <location>
        <begin position="25"/>
        <end position="63"/>
    </location>
</feature>
<feature type="transmembrane region" description="Helical" evidence="6">
    <location>
        <begin position="75"/>
        <end position="92"/>
    </location>
</feature>
<evidence type="ECO:0000256" key="5">
    <source>
        <dbReference type="SAM" id="MobiDB-lite"/>
    </source>
</evidence>
<dbReference type="AlphaFoldDB" id="A0A409X7A8"/>
<accession>A0A409X7A8</accession>